<evidence type="ECO:0000256" key="8">
    <source>
        <dbReference type="ARBA" id="ARBA00023163"/>
    </source>
</evidence>
<dbReference type="GO" id="GO:0005737">
    <property type="term" value="C:cytoplasm"/>
    <property type="evidence" value="ECO:0007669"/>
    <property type="project" value="UniProtKB-SubCell"/>
</dbReference>
<dbReference type="Pfam" id="PF20714">
    <property type="entry name" value="HTH_64"/>
    <property type="match status" value="1"/>
</dbReference>
<dbReference type="AlphaFoldDB" id="A0A1G9FXP3"/>
<evidence type="ECO:0000256" key="2">
    <source>
        <dbReference type="ARBA" id="ARBA00022490"/>
    </source>
</evidence>
<dbReference type="PANTHER" id="PTHR45526">
    <property type="entry name" value="TRANSCRIPTIONAL REGULATORY PROTEIN DPIA"/>
    <property type="match status" value="1"/>
</dbReference>
<dbReference type="Proteomes" id="UP000198718">
    <property type="component" value="Unassembled WGS sequence"/>
</dbReference>
<comment type="function">
    <text evidence="9">May play the central regulatory role in sporulation. It may be an element of the effector pathway responsible for the activation of sporulation genes in response to nutritional stress. Spo0A may act in concert with spo0H (a sigma factor) to control the expression of some genes that are critical to the sporulation process.</text>
</comment>
<organism evidence="13 14">
    <name type="scientific">Natronincola ferrireducens</name>
    <dbReference type="NCBI Taxonomy" id="393762"/>
    <lineage>
        <taxon>Bacteria</taxon>
        <taxon>Bacillati</taxon>
        <taxon>Bacillota</taxon>
        <taxon>Clostridia</taxon>
        <taxon>Peptostreptococcales</taxon>
        <taxon>Natronincolaceae</taxon>
        <taxon>Natronincola</taxon>
    </lineage>
</organism>
<keyword evidence="5 10" id="KW-0805">Transcription regulation</keyword>
<keyword evidence="6 10" id="KW-0238">DNA-binding</keyword>
<evidence type="ECO:0000256" key="11">
    <source>
        <dbReference type="PROSITE-ProRule" id="PRU00169"/>
    </source>
</evidence>
<name>A0A1G9FXP3_9FIRM</name>
<dbReference type="GO" id="GO:0003677">
    <property type="term" value="F:DNA binding"/>
    <property type="evidence" value="ECO:0007669"/>
    <property type="project" value="UniProtKB-KW"/>
</dbReference>
<evidence type="ECO:0000256" key="10">
    <source>
        <dbReference type="PIRNR" id="PIRNR006171"/>
    </source>
</evidence>
<dbReference type="GO" id="GO:0003700">
    <property type="term" value="F:DNA-binding transcription factor activity"/>
    <property type="evidence" value="ECO:0007669"/>
    <property type="project" value="InterPro"/>
</dbReference>
<dbReference type="InterPro" id="IPR048714">
    <property type="entry name" value="DpiA-like_HTH"/>
</dbReference>
<evidence type="ECO:0000256" key="7">
    <source>
        <dbReference type="ARBA" id="ARBA00023159"/>
    </source>
</evidence>
<keyword evidence="14" id="KW-1185">Reference proteome</keyword>
<comment type="subcellular location">
    <subcellularLocation>
        <location evidence="1 10">Cytoplasm</location>
    </subcellularLocation>
</comment>
<dbReference type="OrthoDB" id="9759232at2"/>
<keyword evidence="8 10" id="KW-0804">Transcription</keyword>
<dbReference type="STRING" id="393762.SAMN05660472_02283"/>
<dbReference type="PANTHER" id="PTHR45526:SF1">
    <property type="entry name" value="TRANSCRIPTIONAL REGULATORY PROTEIN DCUR-RELATED"/>
    <property type="match status" value="1"/>
</dbReference>
<dbReference type="InterPro" id="IPR024187">
    <property type="entry name" value="Sig_transdc_resp-reg_cit/mal"/>
</dbReference>
<evidence type="ECO:0000259" key="12">
    <source>
        <dbReference type="PROSITE" id="PS50110"/>
    </source>
</evidence>
<dbReference type="InterPro" id="IPR036390">
    <property type="entry name" value="WH_DNA-bd_sf"/>
</dbReference>
<evidence type="ECO:0000256" key="9">
    <source>
        <dbReference type="ARBA" id="ARBA00024867"/>
    </source>
</evidence>
<evidence type="ECO:0000256" key="5">
    <source>
        <dbReference type="ARBA" id="ARBA00023015"/>
    </source>
</evidence>
<feature type="modified residue" description="4-aspartylphosphate" evidence="11">
    <location>
        <position position="54"/>
    </location>
</feature>
<proteinExistence type="predicted"/>
<dbReference type="Gene3D" id="1.10.10.10">
    <property type="entry name" value="Winged helix-like DNA-binding domain superfamily/Winged helix DNA-binding domain"/>
    <property type="match status" value="1"/>
</dbReference>
<dbReference type="InterPro" id="IPR011006">
    <property type="entry name" value="CheY-like_superfamily"/>
</dbReference>
<protein>
    <recommendedName>
        <fullName evidence="10">Transcriptional regulatory protein</fullName>
    </recommendedName>
</protein>
<dbReference type="SUPFAM" id="SSF46785">
    <property type="entry name" value="Winged helix' DNA-binding domain"/>
    <property type="match status" value="1"/>
</dbReference>
<dbReference type="InterPro" id="IPR036388">
    <property type="entry name" value="WH-like_DNA-bd_sf"/>
</dbReference>
<dbReference type="InterPro" id="IPR001789">
    <property type="entry name" value="Sig_transdc_resp-reg_receiver"/>
</dbReference>
<dbReference type="CDD" id="cd19925">
    <property type="entry name" value="REC_citrate_TCS"/>
    <property type="match status" value="1"/>
</dbReference>
<sequence>MIKVIIVEDDPMVAEINRKYVESMEGFQVVSIVSNGEEAFKAIKSMVPDLIILDIYIPKINGLQLLKNIRSEELDVDVILVTAAKDVASIQEVFKWGVVDYLVKPFEFQRFKTALEDYKHRKINLTKKEKVDQSDIDKYILGKKNKSNELYLNKGMHQKTMDVVKNYIMKETTPKSAQEIAETLGMARVTVRRYLEYLTETGEVEVEIRYGTVGRPQHLYIYKQM</sequence>
<gene>
    <name evidence="13" type="ORF">SAMN05660472_02283</name>
</gene>
<dbReference type="PROSITE" id="PS50110">
    <property type="entry name" value="RESPONSE_REGULATORY"/>
    <property type="match status" value="1"/>
</dbReference>
<dbReference type="EMBL" id="FNFP01000005">
    <property type="protein sequence ID" value="SDK93128.1"/>
    <property type="molecule type" value="Genomic_DNA"/>
</dbReference>
<feature type="domain" description="Response regulatory" evidence="12">
    <location>
        <begin position="3"/>
        <end position="119"/>
    </location>
</feature>
<dbReference type="GO" id="GO:0000156">
    <property type="term" value="F:phosphorelay response regulator activity"/>
    <property type="evidence" value="ECO:0007669"/>
    <property type="project" value="TreeGrafter"/>
</dbReference>
<dbReference type="Pfam" id="PF00072">
    <property type="entry name" value="Response_reg"/>
    <property type="match status" value="1"/>
</dbReference>
<evidence type="ECO:0000256" key="3">
    <source>
        <dbReference type="ARBA" id="ARBA00022553"/>
    </source>
</evidence>
<dbReference type="Gene3D" id="3.40.50.2300">
    <property type="match status" value="1"/>
</dbReference>
<evidence type="ECO:0000256" key="1">
    <source>
        <dbReference type="ARBA" id="ARBA00004496"/>
    </source>
</evidence>
<keyword evidence="7 10" id="KW-0010">Activator</keyword>
<accession>A0A1G9FXP3</accession>
<evidence type="ECO:0000256" key="6">
    <source>
        <dbReference type="ARBA" id="ARBA00023125"/>
    </source>
</evidence>
<evidence type="ECO:0000256" key="4">
    <source>
        <dbReference type="ARBA" id="ARBA00023012"/>
    </source>
</evidence>
<keyword evidence="4 10" id="KW-0902">Two-component regulatory system</keyword>
<reference evidence="13 14" key="1">
    <citation type="submission" date="2016-10" db="EMBL/GenBank/DDBJ databases">
        <authorList>
            <person name="de Groot N.N."/>
        </authorList>
    </citation>
    <scope>NUCLEOTIDE SEQUENCE [LARGE SCALE GENOMIC DNA]</scope>
    <source>
        <strain evidence="13 14">DSM 18346</strain>
    </source>
</reference>
<dbReference type="PIRSF" id="PIRSF006171">
    <property type="entry name" value="RR_citrat_malat"/>
    <property type="match status" value="1"/>
</dbReference>
<dbReference type="RefSeq" id="WP_090553818.1">
    <property type="nucleotide sequence ID" value="NZ_FNFP01000005.1"/>
</dbReference>
<keyword evidence="2 10" id="KW-0963">Cytoplasm</keyword>
<evidence type="ECO:0000313" key="13">
    <source>
        <dbReference type="EMBL" id="SDK93128.1"/>
    </source>
</evidence>
<dbReference type="SUPFAM" id="SSF52172">
    <property type="entry name" value="CheY-like"/>
    <property type="match status" value="1"/>
</dbReference>
<dbReference type="SMART" id="SM00448">
    <property type="entry name" value="REC"/>
    <property type="match status" value="1"/>
</dbReference>
<dbReference type="InterPro" id="IPR051271">
    <property type="entry name" value="2C-system_Tx_regulators"/>
</dbReference>
<evidence type="ECO:0000313" key="14">
    <source>
        <dbReference type="Proteomes" id="UP000198718"/>
    </source>
</evidence>
<keyword evidence="3 11" id="KW-0597">Phosphoprotein</keyword>